<proteinExistence type="predicted"/>
<keyword evidence="1" id="KW-1133">Transmembrane helix</keyword>
<dbReference type="PANTHER" id="PTHR34989">
    <property type="entry name" value="PROTEIN HDED"/>
    <property type="match status" value="1"/>
</dbReference>
<organism evidence="2 3">
    <name type="scientific">Siccirubricoccus soli</name>
    <dbReference type="NCBI Taxonomy" id="2899147"/>
    <lineage>
        <taxon>Bacteria</taxon>
        <taxon>Pseudomonadati</taxon>
        <taxon>Pseudomonadota</taxon>
        <taxon>Alphaproteobacteria</taxon>
        <taxon>Acetobacterales</taxon>
        <taxon>Roseomonadaceae</taxon>
        <taxon>Siccirubricoccus</taxon>
    </lineage>
</organism>
<keyword evidence="1" id="KW-0812">Transmembrane</keyword>
<feature type="transmembrane region" description="Helical" evidence="1">
    <location>
        <begin position="48"/>
        <end position="69"/>
    </location>
</feature>
<dbReference type="EMBL" id="JAFIRR010000062">
    <property type="protein sequence ID" value="MCO6416553.1"/>
    <property type="molecule type" value="Genomic_DNA"/>
</dbReference>
<feature type="transmembrane region" description="Helical" evidence="1">
    <location>
        <begin position="75"/>
        <end position="96"/>
    </location>
</feature>
<dbReference type="InterPro" id="IPR005325">
    <property type="entry name" value="DUF308_memb"/>
</dbReference>
<comment type="caution">
    <text evidence="2">The sequence shown here is derived from an EMBL/GenBank/DDBJ whole genome shotgun (WGS) entry which is preliminary data.</text>
</comment>
<dbReference type="RefSeq" id="WP_252953163.1">
    <property type="nucleotide sequence ID" value="NZ_JAFIRR010000062.1"/>
</dbReference>
<dbReference type="InterPro" id="IPR052712">
    <property type="entry name" value="Acid_resist_chaperone_HdeD"/>
</dbReference>
<name>A0ABT1D3Q8_9PROT</name>
<reference evidence="2 3" key="1">
    <citation type="submission" date="2021-12" db="EMBL/GenBank/DDBJ databases">
        <title>Siccirubricoccus leaddurans sp. nov., a high concentration Zn2+ tolerance bacterium.</title>
        <authorList>
            <person name="Cao Y."/>
        </authorList>
    </citation>
    <scope>NUCLEOTIDE SEQUENCE [LARGE SCALE GENOMIC DNA]</scope>
    <source>
        <strain evidence="2 3">KC 17139</strain>
    </source>
</reference>
<feature type="transmembrane region" description="Helical" evidence="1">
    <location>
        <begin position="117"/>
        <end position="139"/>
    </location>
</feature>
<keyword evidence="1" id="KW-0472">Membrane</keyword>
<accession>A0ABT1D3Q8</accession>
<gene>
    <name evidence="2" type="ORF">JYK14_10315</name>
</gene>
<evidence type="ECO:0000313" key="3">
    <source>
        <dbReference type="Proteomes" id="UP001523392"/>
    </source>
</evidence>
<dbReference type="PANTHER" id="PTHR34989:SF1">
    <property type="entry name" value="PROTEIN HDED"/>
    <property type="match status" value="1"/>
</dbReference>
<sequence>MSVLSTAGKARGRHDALAAELRKDIMSISWSTSDLAALQAELRSRWEWVVALGVALFMLGILALGNLVLATLASVLFVGAMMVASAVAQAIHAFRVKGRRGFTFLAAQQPSLQGRGVVTFANPVLAVVMLTLTLAFALIASGVLRVWTGIGLRASPGWG</sequence>
<keyword evidence="3" id="KW-1185">Reference proteome</keyword>
<protein>
    <submittedName>
        <fullName evidence="2">HdeD family acid-resistance protein</fullName>
    </submittedName>
</protein>
<dbReference type="Pfam" id="PF03729">
    <property type="entry name" value="DUF308"/>
    <property type="match status" value="2"/>
</dbReference>
<evidence type="ECO:0000313" key="2">
    <source>
        <dbReference type="EMBL" id="MCO6416553.1"/>
    </source>
</evidence>
<dbReference type="Proteomes" id="UP001523392">
    <property type="component" value="Unassembled WGS sequence"/>
</dbReference>
<evidence type="ECO:0000256" key="1">
    <source>
        <dbReference type="SAM" id="Phobius"/>
    </source>
</evidence>